<evidence type="ECO:0000256" key="1">
    <source>
        <dbReference type="SAM" id="MobiDB-lite"/>
    </source>
</evidence>
<dbReference type="RefSeq" id="WP_149799800.1">
    <property type="nucleotide sequence ID" value="NZ_FNBO01000018.1"/>
</dbReference>
<proteinExistence type="predicted"/>
<dbReference type="OrthoDB" id="240032at2157"/>
<protein>
    <recommendedName>
        <fullName evidence="4">Sugar-specific transcriptional regulator TrmB</fullName>
    </recommendedName>
</protein>
<dbReference type="Proteomes" id="UP000324020">
    <property type="component" value="Unassembled WGS sequence"/>
</dbReference>
<gene>
    <name evidence="2" type="ORF">SAMN04488067_11812</name>
</gene>
<dbReference type="InterPro" id="IPR036390">
    <property type="entry name" value="WH_DNA-bd_sf"/>
</dbReference>
<name>A0A1G7RZX7_9EURY</name>
<dbReference type="SUPFAM" id="SSF46785">
    <property type="entry name" value="Winged helix' DNA-binding domain"/>
    <property type="match status" value="1"/>
</dbReference>
<dbReference type="AlphaFoldDB" id="A0A1G7RZX7"/>
<organism evidence="2 3">
    <name type="scientific">Halorubrum xinjiangense</name>
    <dbReference type="NCBI Taxonomy" id="261291"/>
    <lineage>
        <taxon>Archaea</taxon>
        <taxon>Methanobacteriati</taxon>
        <taxon>Methanobacteriota</taxon>
        <taxon>Stenosarchaea group</taxon>
        <taxon>Halobacteria</taxon>
        <taxon>Halobacteriales</taxon>
        <taxon>Haloferacaceae</taxon>
        <taxon>Halorubrum</taxon>
    </lineage>
</organism>
<sequence>MDPTDIPDDAYDGEESPPNLDDLESLDTLLRDGPIRERLLDVVVGVRTPTKVSTIAKRADCGTETARDYLAWFDEMGMVHRHNGRPVRYERNDAYFQWRRIDQIREEYSEQEIVDALDDTLNQIEDYRAQFDATHPDEVSLVDATQEQNLSTEVAWEALSEWETLEQRATLLDAARRNNPVAGSKPGSVDA</sequence>
<evidence type="ECO:0000313" key="2">
    <source>
        <dbReference type="EMBL" id="SDG16244.1"/>
    </source>
</evidence>
<feature type="region of interest" description="Disordered" evidence="1">
    <location>
        <begin position="1"/>
        <end position="24"/>
    </location>
</feature>
<reference evidence="2 3" key="1">
    <citation type="submission" date="2016-10" db="EMBL/GenBank/DDBJ databases">
        <authorList>
            <person name="Varghese N."/>
            <person name="Submissions S."/>
        </authorList>
    </citation>
    <scope>NUCLEOTIDE SEQUENCE [LARGE SCALE GENOMIC DNA]</scope>
    <source>
        <strain evidence="2 3">CGMCC 1.3527</strain>
    </source>
</reference>
<evidence type="ECO:0000313" key="3">
    <source>
        <dbReference type="Proteomes" id="UP000324020"/>
    </source>
</evidence>
<accession>A0A1G7RZX7</accession>
<keyword evidence="3" id="KW-1185">Reference proteome</keyword>
<evidence type="ECO:0008006" key="4">
    <source>
        <dbReference type="Google" id="ProtNLM"/>
    </source>
</evidence>
<dbReference type="EMBL" id="FNBO01000018">
    <property type="protein sequence ID" value="SDG16244.1"/>
    <property type="molecule type" value="Genomic_DNA"/>
</dbReference>
<dbReference type="InterPro" id="IPR055766">
    <property type="entry name" value="DUF7342"/>
</dbReference>
<dbReference type="Pfam" id="PF24033">
    <property type="entry name" value="DUF7342"/>
    <property type="match status" value="1"/>
</dbReference>